<accession>A0ACB7RSB2</accession>
<gene>
    <name evidence="1" type="ORF">HPB50_007439</name>
</gene>
<comment type="caution">
    <text evidence="1">The sequence shown here is derived from an EMBL/GenBank/DDBJ whole genome shotgun (WGS) entry which is preliminary data.</text>
</comment>
<dbReference type="Proteomes" id="UP000821845">
    <property type="component" value="Chromosome 7"/>
</dbReference>
<proteinExistence type="predicted"/>
<name>A0ACB7RSB2_HYAAI</name>
<reference evidence="1" key="1">
    <citation type="submission" date="2020-05" db="EMBL/GenBank/DDBJ databases">
        <title>Large-scale comparative analyses of tick genomes elucidate their genetic diversity and vector capacities.</title>
        <authorList>
            <person name="Jia N."/>
            <person name="Wang J."/>
            <person name="Shi W."/>
            <person name="Du L."/>
            <person name="Sun Y."/>
            <person name="Zhan W."/>
            <person name="Jiang J."/>
            <person name="Wang Q."/>
            <person name="Zhang B."/>
            <person name="Ji P."/>
            <person name="Sakyi L.B."/>
            <person name="Cui X."/>
            <person name="Yuan T."/>
            <person name="Jiang B."/>
            <person name="Yang W."/>
            <person name="Lam T.T.-Y."/>
            <person name="Chang Q."/>
            <person name="Ding S."/>
            <person name="Wang X."/>
            <person name="Zhu J."/>
            <person name="Ruan X."/>
            <person name="Zhao L."/>
            <person name="Wei J."/>
            <person name="Que T."/>
            <person name="Du C."/>
            <person name="Cheng J."/>
            <person name="Dai P."/>
            <person name="Han X."/>
            <person name="Huang E."/>
            <person name="Gao Y."/>
            <person name="Liu J."/>
            <person name="Shao H."/>
            <person name="Ye R."/>
            <person name="Li L."/>
            <person name="Wei W."/>
            <person name="Wang X."/>
            <person name="Wang C."/>
            <person name="Yang T."/>
            <person name="Huo Q."/>
            <person name="Li W."/>
            <person name="Guo W."/>
            <person name="Chen H."/>
            <person name="Zhou L."/>
            <person name="Ni X."/>
            <person name="Tian J."/>
            <person name="Zhou Y."/>
            <person name="Sheng Y."/>
            <person name="Liu T."/>
            <person name="Pan Y."/>
            <person name="Xia L."/>
            <person name="Li J."/>
            <person name="Zhao F."/>
            <person name="Cao W."/>
        </authorList>
    </citation>
    <scope>NUCLEOTIDE SEQUENCE</scope>
    <source>
        <strain evidence="1">Hyas-2018</strain>
    </source>
</reference>
<evidence type="ECO:0000313" key="2">
    <source>
        <dbReference type="Proteomes" id="UP000821845"/>
    </source>
</evidence>
<dbReference type="EMBL" id="CM023487">
    <property type="protein sequence ID" value="KAH6925576.1"/>
    <property type="molecule type" value="Genomic_DNA"/>
</dbReference>
<organism evidence="1 2">
    <name type="scientific">Hyalomma asiaticum</name>
    <name type="common">Tick</name>
    <dbReference type="NCBI Taxonomy" id="266040"/>
    <lineage>
        <taxon>Eukaryota</taxon>
        <taxon>Metazoa</taxon>
        <taxon>Ecdysozoa</taxon>
        <taxon>Arthropoda</taxon>
        <taxon>Chelicerata</taxon>
        <taxon>Arachnida</taxon>
        <taxon>Acari</taxon>
        <taxon>Parasitiformes</taxon>
        <taxon>Ixodida</taxon>
        <taxon>Ixodoidea</taxon>
        <taxon>Ixodidae</taxon>
        <taxon>Hyalomminae</taxon>
        <taxon>Hyalomma</taxon>
    </lineage>
</organism>
<keyword evidence="2" id="KW-1185">Reference proteome</keyword>
<evidence type="ECO:0000313" key="1">
    <source>
        <dbReference type="EMBL" id="KAH6925576.1"/>
    </source>
</evidence>
<protein>
    <submittedName>
        <fullName evidence="1">Uncharacterized protein</fullName>
    </submittedName>
</protein>
<sequence length="177" mass="19579">MEGVLMHQGPDLAISTASIISRGRITRFCLLISSRARVPHNNGDPDEQQVLWTHLKARHSDTLQRRRQTTSLLNCGSCTVVHSGRITISCTPHHSRPTTYHYVLSSLPPSMASEIRDLLLSPPADKVYEALKATLIRMVSPSEGQRLQRLLYDASLGDRTPAAAAYAAIIGRQRGWS</sequence>